<evidence type="ECO:0000313" key="4">
    <source>
        <dbReference type="Proteomes" id="UP000094801"/>
    </source>
</evidence>
<accession>A0A1E4SX93</accession>
<evidence type="ECO:0000313" key="3">
    <source>
        <dbReference type="EMBL" id="ODV84120.1"/>
    </source>
</evidence>
<dbReference type="AlphaFoldDB" id="A0A1E4SX93"/>
<feature type="compositionally biased region" description="Basic and acidic residues" evidence="2">
    <location>
        <begin position="1"/>
        <end position="11"/>
    </location>
</feature>
<dbReference type="InterPro" id="IPR037175">
    <property type="entry name" value="KFase_sf"/>
</dbReference>
<dbReference type="GO" id="GO:0019441">
    <property type="term" value="P:L-tryptophan catabolic process to kynurenine"/>
    <property type="evidence" value="ECO:0007669"/>
    <property type="project" value="InterPro"/>
</dbReference>
<dbReference type="EMBL" id="KV453858">
    <property type="protein sequence ID" value="ODV84120.1"/>
    <property type="molecule type" value="Genomic_DNA"/>
</dbReference>
<dbReference type="STRING" id="983967.A0A1E4SX93"/>
<keyword evidence="4" id="KW-1185">Reference proteome</keyword>
<sequence length="331" mass="37837">MSYPKYDELPNKSRHWPHSPNSKEEGLGKLQLLTSSNTLNASKEIQTGERVSVNWSIDKLDYAPFGRIKNDFMIKRVGTGLDAFDDEYSINPQSTSQWDGFRHHAQPKDINDGEFKSSLDDEDNHLWYGGTTAKEIQDRDNDRIGIHHWAEKGIVGRGILLDYKRYCLETKNEMGYKCFEGFEITYEEVKDLIDYYNIKIEKGDILFVRTGLIEEWNEMSIDDKKSYSINGPWKHTGLQASEDMLRFLWDSQFSAVASDSIGFETYPCTNPKYSLHYHLLAGWGVPIGEIFDLEGLSKICKKQGRFSFFFTSAPFNAVGGVSSIPNGLAIF</sequence>
<feature type="region of interest" description="Disordered" evidence="2">
    <location>
        <begin position="1"/>
        <end position="25"/>
    </location>
</feature>
<dbReference type="SUPFAM" id="SSF102198">
    <property type="entry name" value="Putative cyclase"/>
    <property type="match status" value="1"/>
</dbReference>
<organism evidence="3 4">
    <name type="scientific">[Candida] arabinofermentans NRRL YB-2248</name>
    <dbReference type="NCBI Taxonomy" id="983967"/>
    <lineage>
        <taxon>Eukaryota</taxon>
        <taxon>Fungi</taxon>
        <taxon>Dikarya</taxon>
        <taxon>Ascomycota</taxon>
        <taxon>Saccharomycotina</taxon>
        <taxon>Pichiomycetes</taxon>
        <taxon>Pichiales</taxon>
        <taxon>Pichiaceae</taxon>
        <taxon>Ogataea</taxon>
        <taxon>Ogataea/Candida clade</taxon>
    </lineage>
</organism>
<protein>
    <recommendedName>
        <fullName evidence="5">Cyclase</fullName>
    </recommendedName>
</protein>
<dbReference type="Gene3D" id="3.50.30.50">
    <property type="entry name" value="Putative cyclase"/>
    <property type="match status" value="1"/>
</dbReference>
<evidence type="ECO:0000256" key="2">
    <source>
        <dbReference type="SAM" id="MobiDB-lite"/>
    </source>
</evidence>
<dbReference type="PANTHER" id="PTHR34861">
    <property type="match status" value="1"/>
</dbReference>
<dbReference type="InterPro" id="IPR007325">
    <property type="entry name" value="KFase/CYL"/>
</dbReference>
<name>A0A1E4SX93_9ASCO</name>
<gene>
    <name evidence="3" type="ORF">CANARDRAFT_8798</name>
</gene>
<reference evidence="4" key="1">
    <citation type="submission" date="2016-04" db="EMBL/GenBank/DDBJ databases">
        <title>Comparative genomics of biotechnologically important yeasts.</title>
        <authorList>
            <consortium name="DOE Joint Genome Institute"/>
            <person name="Riley R."/>
            <person name="Haridas S."/>
            <person name="Wolfe K.H."/>
            <person name="Lopes M.R."/>
            <person name="Hittinger C.T."/>
            <person name="Goker M."/>
            <person name="Salamov A."/>
            <person name="Wisecaver J."/>
            <person name="Long T.M."/>
            <person name="Aerts A.L."/>
            <person name="Barry K."/>
            <person name="Choi C."/>
            <person name="Clum A."/>
            <person name="Coughlan A.Y."/>
            <person name="Deshpande S."/>
            <person name="Douglass A.P."/>
            <person name="Hanson S.J."/>
            <person name="Klenk H.-P."/>
            <person name="Labutti K."/>
            <person name="Lapidus A."/>
            <person name="Lindquist E."/>
            <person name="Lipzen A."/>
            <person name="Meier-Kolthoff J.P."/>
            <person name="Ohm R.A."/>
            <person name="Otillar R.P."/>
            <person name="Pangilinan J."/>
            <person name="Peng Y."/>
            <person name="Rokas A."/>
            <person name="Rosa C.A."/>
            <person name="Scheuner C."/>
            <person name="Sibirny A.A."/>
            <person name="Slot J.C."/>
            <person name="Stielow J.B."/>
            <person name="Sun H."/>
            <person name="Kurtzman C.P."/>
            <person name="Blackwell M."/>
            <person name="Grigoriev I.V."/>
            <person name="Jeffries T.W."/>
        </authorList>
    </citation>
    <scope>NUCLEOTIDE SEQUENCE [LARGE SCALE GENOMIC DNA]</scope>
    <source>
        <strain evidence="4">NRRL YB-2248</strain>
    </source>
</reference>
<evidence type="ECO:0008006" key="5">
    <source>
        <dbReference type="Google" id="ProtNLM"/>
    </source>
</evidence>
<dbReference type="GO" id="GO:0004061">
    <property type="term" value="F:arylformamidase activity"/>
    <property type="evidence" value="ECO:0007669"/>
    <property type="project" value="InterPro"/>
</dbReference>
<dbReference type="OrthoDB" id="5396at2759"/>
<dbReference type="Pfam" id="PF04199">
    <property type="entry name" value="Cyclase"/>
    <property type="match status" value="1"/>
</dbReference>
<comment type="similarity">
    <text evidence="1">Belongs to the Cyclase 1 superfamily.</text>
</comment>
<proteinExistence type="inferred from homology"/>
<dbReference type="PANTHER" id="PTHR34861:SF11">
    <property type="entry name" value="CYCLASE"/>
    <property type="match status" value="1"/>
</dbReference>
<evidence type="ECO:0000256" key="1">
    <source>
        <dbReference type="ARBA" id="ARBA00007865"/>
    </source>
</evidence>
<dbReference type="Proteomes" id="UP000094801">
    <property type="component" value="Unassembled WGS sequence"/>
</dbReference>